<dbReference type="GO" id="GO:0000156">
    <property type="term" value="F:phosphorelay response regulator activity"/>
    <property type="evidence" value="ECO:0007669"/>
    <property type="project" value="InterPro"/>
</dbReference>
<dbReference type="EMBL" id="VSDQ01000679">
    <property type="protein sequence ID" value="TYA74216.1"/>
    <property type="molecule type" value="Genomic_DNA"/>
</dbReference>
<organism evidence="4 5">
    <name type="scientific">Seonamhaeicola marinus</name>
    <dbReference type="NCBI Taxonomy" id="1912246"/>
    <lineage>
        <taxon>Bacteria</taxon>
        <taxon>Pseudomonadati</taxon>
        <taxon>Bacteroidota</taxon>
        <taxon>Flavobacteriia</taxon>
        <taxon>Flavobacteriales</taxon>
        <taxon>Flavobacteriaceae</taxon>
    </lineage>
</organism>
<feature type="modified residue" description="4-aspartylphosphate" evidence="1">
    <location>
        <position position="54"/>
    </location>
</feature>
<dbReference type="SMART" id="SM00448">
    <property type="entry name" value="REC"/>
    <property type="match status" value="1"/>
</dbReference>
<dbReference type="RefSeq" id="WP_148542916.1">
    <property type="nucleotide sequence ID" value="NZ_VSDQ01000679.1"/>
</dbReference>
<evidence type="ECO:0000259" key="3">
    <source>
        <dbReference type="PROSITE" id="PS50930"/>
    </source>
</evidence>
<dbReference type="PANTHER" id="PTHR37299">
    <property type="entry name" value="TRANSCRIPTIONAL REGULATOR-RELATED"/>
    <property type="match status" value="1"/>
</dbReference>
<protein>
    <submittedName>
        <fullName evidence="4">Response regulator transcription factor</fullName>
    </submittedName>
</protein>
<evidence type="ECO:0000259" key="2">
    <source>
        <dbReference type="PROSITE" id="PS50110"/>
    </source>
</evidence>
<evidence type="ECO:0000256" key="1">
    <source>
        <dbReference type="PROSITE-ProRule" id="PRU00169"/>
    </source>
</evidence>
<dbReference type="SUPFAM" id="SSF52172">
    <property type="entry name" value="CheY-like"/>
    <property type="match status" value="1"/>
</dbReference>
<dbReference type="SMART" id="SM00850">
    <property type="entry name" value="LytTR"/>
    <property type="match status" value="1"/>
</dbReference>
<gene>
    <name evidence="4" type="ORF">FUA24_12840</name>
</gene>
<dbReference type="GO" id="GO:0003677">
    <property type="term" value="F:DNA binding"/>
    <property type="evidence" value="ECO:0007669"/>
    <property type="project" value="InterPro"/>
</dbReference>
<reference evidence="4 5" key="1">
    <citation type="submission" date="2019-08" db="EMBL/GenBank/DDBJ databases">
        <title>Seonamhaeicola sediminis sp. nov., isolated from marine sediment.</title>
        <authorList>
            <person name="Cao W.R."/>
        </authorList>
    </citation>
    <scope>NUCLEOTIDE SEQUENCE [LARGE SCALE GENOMIC DNA]</scope>
    <source>
        <strain evidence="4 5">B011</strain>
    </source>
</reference>
<name>A0A5D0HS99_9FLAO</name>
<keyword evidence="5" id="KW-1185">Reference proteome</keyword>
<dbReference type="InterPro" id="IPR007492">
    <property type="entry name" value="LytTR_DNA-bd_dom"/>
</dbReference>
<proteinExistence type="predicted"/>
<feature type="domain" description="HTH LytTR-type" evidence="3">
    <location>
        <begin position="148"/>
        <end position="254"/>
    </location>
</feature>
<dbReference type="InterPro" id="IPR011006">
    <property type="entry name" value="CheY-like_superfamily"/>
</dbReference>
<dbReference type="Gene3D" id="3.40.50.2300">
    <property type="match status" value="1"/>
</dbReference>
<dbReference type="AlphaFoldDB" id="A0A5D0HS99"/>
<dbReference type="Gene3D" id="2.40.50.1020">
    <property type="entry name" value="LytTr DNA-binding domain"/>
    <property type="match status" value="1"/>
</dbReference>
<feature type="domain" description="Response regulatory" evidence="2">
    <location>
        <begin position="2"/>
        <end position="114"/>
    </location>
</feature>
<accession>A0A5D0HS99</accession>
<dbReference type="OrthoDB" id="2168082at2"/>
<evidence type="ECO:0000313" key="4">
    <source>
        <dbReference type="EMBL" id="TYA74216.1"/>
    </source>
</evidence>
<sequence>MKVLIIEDEIPAYKKLLDSLNSYYGYEIEHNWSRSNADARALLSNTKYNYILSDIQLLDGISFDLFDSIQVDCPIIFCSAHDDYLFKAFSTNGIAYILKPYSKNAFDDAIKKYENLFQQGKYGQLNHNILSNLKSALTEETMVFKKRFVIKKNKGIQLLNTEDIVMVEASGDFCLAFDPKGKKHIISDTLGAIYKQLNPIKFFKINRSQIVSIDHIENIENHFKNRLLISLSGVKDKVMTSTAITSEFRKWLEG</sequence>
<keyword evidence="1" id="KW-0597">Phosphoprotein</keyword>
<dbReference type="Pfam" id="PF04397">
    <property type="entry name" value="LytTR"/>
    <property type="match status" value="1"/>
</dbReference>
<dbReference type="InterPro" id="IPR001789">
    <property type="entry name" value="Sig_transdc_resp-reg_receiver"/>
</dbReference>
<dbReference type="InterPro" id="IPR046947">
    <property type="entry name" value="LytR-like"/>
</dbReference>
<dbReference type="Proteomes" id="UP000323930">
    <property type="component" value="Unassembled WGS sequence"/>
</dbReference>
<dbReference type="PANTHER" id="PTHR37299:SF1">
    <property type="entry name" value="STAGE 0 SPORULATION PROTEIN A HOMOLOG"/>
    <property type="match status" value="1"/>
</dbReference>
<dbReference type="PROSITE" id="PS50110">
    <property type="entry name" value="RESPONSE_REGULATORY"/>
    <property type="match status" value="1"/>
</dbReference>
<evidence type="ECO:0000313" key="5">
    <source>
        <dbReference type="Proteomes" id="UP000323930"/>
    </source>
</evidence>
<comment type="caution">
    <text evidence="4">The sequence shown here is derived from an EMBL/GenBank/DDBJ whole genome shotgun (WGS) entry which is preliminary data.</text>
</comment>
<dbReference type="Pfam" id="PF00072">
    <property type="entry name" value="Response_reg"/>
    <property type="match status" value="1"/>
</dbReference>
<dbReference type="PROSITE" id="PS50930">
    <property type="entry name" value="HTH_LYTTR"/>
    <property type="match status" value="1"/>
</dbReference>